<sequence length="111" mass="14202">MGGVCKKVSEKRLKYLRAYRRGKIYKLQIAAWYSKHPDYHRLCYYRRIQKDPEYFRRYCRQHRKKLREYWRRYRRKERLRKYMEYVHNQKHRAENSVHIDKIKHNGYSGTE</sequence>
<organism evidence="1">
    <name type="scientific">candidate division WOR-3 bacterium</name>
    <dbReference type="NCBI Taxonomy" id="2052148"/>
    <lineage>
        <taxon>Bacteria</taxon>
        <taxon>Bacteria division WOR-3</taxon>
    </lineage>
</organism>
<comment type="caution">
    <text evidence="1">The sequence shown here is derived from an EMBL/GenBank/DDBJ whole genome shotgun (WGS) entry which is preliminary data.</text>
</comment>
<reference evidence="1" key="1">
    <citation type="journal article" date="2020" name="mSystems">
        <title>Genome- and Community-Level Interaction Insights into Carbon Utilization and Element Cycling Functions of Hydrothermarchaeota in Hydrothermal Sediment.</title>
        <authorList>
            <person name="Zhou Z."/>
            <person name="Liu Y."/>
            <person name="Xu W."/>
            <person name="Pan J."/>
            <person name="Luo Z.H."/>
            <person name="Li M."/>
        </authorList>
    </citation>
    <scope>NUCLEOTIDE SEQUENCE [LARGE SCALE GENOMIC DNA]</scope>
    <source>
        <strain evidence="1">SpSt-258</strain>
    </source>
</reference>
<dbReference type="EMBL" id="DSKY01000002">
    <property type="protein sequence ID" value="HDY57968.1"/>
    <property type="molecule type" value="Genomic_DNA"/>
</dbReference>
<proteinExistence type="predicted"/>
<protein>
    <submittedName>
        <fullName evidence="1">Uncharacterized protein</fullName>
    </submittedName>
</protein>
<evidence type="ECO:0000313" key="1">
    <source>
        <dbReference type="EMBL" id="HDY57968.1"/>
    </source>
</evidence>
<dbReference type="AlphaFoldDB" id="A0A7V0Z3I6"/>
<name>A0A7V0Z3I6_UNCW3</name>
<accession>A0A7V0Z3I6</accession>
<gene>
    <name evidence="1" type="ORF">ENP86_00195</name>
</gene>